<comment type="caution">
    <text evidence="2">The sequence shown here is derived from an EMBL/GenBank/DDBJ whole genome shotgun (WGS) entry which is preliminary data.</text>
</comment>
<name>A0AA37HPY5_9HYPH</name>
<evidence type="ECO:0000313" key="3">
    <source>
        <dbReference type="Proteomes" id="UP001055108"/>
    </source>
</evidence>
<feature type="signal peptide" evidence="1">
    <location>
        <begin position="1"/>
        <end position="33"/>
    </location>
</feature>
<gene>
    <name evidence="2" type="ORF">NBEOAGPD_2844</name>
</gene>
<sequence length="136" mass="14428">MARLGRVKTALSVGLLTVTLVISLVAIPSAAQAEGHHGGYGGGHGFYGGHGGGRRYYGGHGRTYGYGGFGYGRRYYSGRGYRRGHGHYGHRRGYYGVPVAAGLIGGLALDGLVAHSPYYGHYGCGYAPSFDYHYGY</sequence>
<reference evidence="2" key="2">
    <citation type="submission" date="2021-08" db="EMBL/GenBank/DDBJ databases">
        <authorList>
            <person name="Tani A."/>
            <person name="Ola A."/>
            <person name="Ogura Y."/>
            <person name="Katsura K."/>
            <person name="Hayashi T."/>
        </authorList>
    </citation>
    <scope>NUCLEOTIDE SEQUENCE</scope>
    <source>
        <strain evidence="2">NBRC 103626</strain>
    </source>
</reference>
<organism evidence="2 3">
    <name type="scientific">Methylobacterium gregans</name>
    <dbReference type="NCBI Taxonomy" id="374424"/>
    <lineage>
        <taxon>Bacteria</taxon>
        <taxon>Pseudomonadati</taxon>
        <taxon>Pseudomonadota</taxon>
        <taxon>Alphaproteobacteria</taxon>
        <taxon>Hyphomicrobiales</taxon>
        <taxon>Methylobacteriaceae</taxon>
        <taxon>Methylobacterium</taxon>
    </lineage>
</organism>
<proteinExistence type="predicted"/>
<keyword evidence="1" id="KW-0732">Signal</keyword>
<accession>A0AA37HPY5</accession>
<dbReference type="AlphaFoldDB" id="A0AA37HPY5"/>
<protein>
    <recommendedName>
        <fullName evidence="4">Transmembrane protein</fullName>
    </recommendedName>
</protein>
<dbReference type="EMBL" id="BPQM01000065">
    <property type="protein sequence ID" value="GJD79615.1"/>
    <property type="molecule type" value="Genomic_DNA"/>
</dbReference>
<evidence type="ECO:0000313" key="2">
    <source>
        <dbReference type="EMBL" id="GJD79615.1"/>
    </source>
</evidence>
<keyword evidence="3" id="KW-1185">Reference proteome</keyword>
<feature type="chain" id="PRO_5041295179" description="Transmembrane protein" evidence="1">
    <location>
        <begin position="34"/>
        <end position="136"/>
    </location>
</feature>
<evidence type="ECO:0008006" key="4">
    <source>
        <dbReference type="Google" id="ProtNLM"/>
    </source>
</evidence>
<reference evidence="2" key="1">
    <citation type="journal article" date="2016" name="Front. Microbiol.">
        <title>Genome Sequence of the Piezophilic, Mesophilic Sulfate-Reducing Bacterium Desulfovibrio indicus J2T.</title>
        <authorList>
            <person name="Cao J."/>
            <person name="Maignien L."/>
            <person name="Shao Z."/>
            <person name="Alain K."/>
            <person name="Jebbar M."/>
        </authorList>
    </citation>
    <scope>NUCLEOTIDE SEQUENCE</scope>
    <source>
        <strain evidence="2">NBRC 103626</strain>
    </source>
</reference>
<dbReference type="Proteomes" id="UP001055108">
    <property type="component" value="Unassembled WGS sequence"/>
</dbReference>
<evidence type="ECO:0000256" key="1">
    <source>
        <dbReference type="SAM" id="SignalP"/>
    </source>
</evidence>